<protein>
    <recommendedName>
        <fullName evidence="1">Peptidyl-prolyl cis-trans isomerase</fullName>
        <shortName evidence="1">PPIase</shortName>
        <ecNumber evidence="1">5.2.1.8</ecNumber>
    </recommendedName>
</protein>
<dbReference type="GO" id="GO:0006457">
    <property type="term" value="P:protein folding"/>
    <property type="evidence" value="ECO:0007669"/>
    <property type="project" value="TreeGrafter"/>
</dbReference>
<dbReference type="InterPro" id="IPR002130">
    <property type="entry name" value="Cyclophilin-type_PPIase_dom"/>
</dbReference>
<dbReference type="GO" id="GO:0016018">
    <property type="term" value="F:cyclosporin A binding"/>
    <property type="evidence" value="ECO:0007669"/>
    <property type="project" value="TreeGrafter"/>
</dbReference>
<comment type="caution">
    <text evidence="3">The sequence shown here is derived from an EMBL/GenBank/DDBJ whole genome shotgun (WGS) entry which is preliminary data.</text>
</comment>
<dbReference type="Proteomes" id="UP001214638">
    <property type="component" value="Unassembled WGS sequence"/>
</dbReference>
<keyword evidence="1" id="KW-0697">Rotamase</keyword>
<feature type="domain" description="PPIase cyclophilin-type" evidence="2">
    <location>
        <begin position="64"/>
        <end position="225"/>
    </location>
</feature>
<comment type="similarity">
    <text evidence="1">Belongs to the cyclophilin-type PPIase family.</text>
</comment>
<comment type="function">
    <text evidence="1">PPIases accelerate the folding of proteins. It catalyzes the cis-trans isomerization of proline imidic peptide bonds in oligopeptides.</text>
</comment>
<dbReference type="PANTHER" id="PTHR11071:SF561">
    <property type="entry name" value="PEPTIDYL-PROLYL CIS-TRANS ISOMERASE D-RELATED"/>
    <property type="match status" value="1"/>
</dbReference>
<dbReference type="GeneID" id="94334468"/>
<name>A0AAD9UPN6_9APIC</name>
<comment type="catalytic activity">
    <reaction evidence="1">
        <text>[protein]-peptidylproline (omega=180) = [protein]-peptidylproline (omega=0)</text>
        <dbReference type="Rhea" id="RHEA:16237"/>
        <dbReference type="Rhea" id="RHEA-COMP:10747"/>
        <dbReference type="Rhea" id="RHEA-COMP:10748"/>
        <dbReference type="ChEBI" id="CHEBI:83833"/>
        <dbReference type="ChEBI" id="CHEBI:83834"/>
        <dbReference type="EC" id="5.2.1.8"/>
    </reaction>
</comment>
<organism evidence="3 4">
    <name type="scientific">Babesia duncani</name>
    <dbReference type="NCBI Taxonomy" id="323732"/>
    <lineage>
        <taxon>Eukaryota</taxon>
        <taxon>Sar</taxon>
        <taxon>Alveolata</taxon>
        <taxon>Apicomplexa</taxon>
        <taxon>Aconoidasida</taxon>
        <taxon>Piroplasmida</taxon>
        <taxon>Babesiidae</taxon>
        <taxon>Babesia</taxon>
    </lineage>
</organism>
<dbReference type="GO" id="GO:0005737">
    <property type="term" value="C:cytoplasm"/>
    <property type="evidence" value="ECO:0007669"/>
    <property type="project" value="TreeGrafter"/>
</dbReference>
<dbReference type="SUPFAM" id="SSF50891">
    <property type="entry name" value="Cyclophilin-like"/>
    <property type="match status" value="1"/>
</dbReference>
<proteinExistence type="inferred from homology"/>
<dbReference type="GO" id="GO:0003755">
    <property type="term" value="F:peptidyl-prolyl cis-trans isomerase activity"/>
    <property type="evidence" value="ECO:0007669"/>
    <property type="project" value="UniProtKB-UniRule"/>
</dbReference>
<keyword evidence="1 3" id="KW-0413">Isomerase</keyword>
<dbReference type="KEGG" id="bdw:94334468"/>
<evidence type="ECO:0000313" key="3">
    <source>
        <dbReference type="EMBL" id="KAK2197171.1"/>
    </source>
</evidence>
<keyword evidence="4" id="KW-1185">Reference proteome</keyword>
<dbReference type="PROSITE" id="PS50072">
    <property type="entry name" value="CSA_PPIASE_2"/>
    <property type="match status" value="1"/>
</dbReference>
<evidence type="ECO:0000313" key="4">
    <source>
        <dbReference type="Proteomes" id="UP001214638"/>
    </source>
</evidence>
<dbReference type="EMBL" id="JALLKP010000001">
    <property type="protein sequence ID" value="KAK2197171.1"/>
    <property type="molecule type" value="Genomic_DNA"/>
</dbReference>
<evidence type="ECO:0000256" key="1">
    <source>
        <dbReference type="RuleBase" id="RU363019"/>
    </source>
</evidence>
<dbReference type="CDD" id="cd00317">
    <property type="entry name" value="cyclophilin"/>
    <property type="match status" value="1"/>
</dbReference>
<dbReference type="Pfam" id="PF00160">
    <property type="entry name" value="Pro_isomerase"/>
    <property type="match status" value="1"/>
</dbReference>
<dbReference type="InterPro" id="IPR029000">
    <property type="entry name" value="Cyclophilin-like_dom_sf"/>
</dbReference>
<evidence type="ECO:0000259" key="2">
    <source>
        <dbReference type="PROSITE" id="PS50072"/>
    </source>
</evidence>
<dbReference type="PRINTS" id="PR00153">
    <property type="entry name" value="CSAPPISMRASE"/>
</dbReference>
<sequence>MRNNWFLPFYLAKCVFSKFRLLPKRAKIYGTLGLGTLLLWPQYNKRSIIQQEMLHRKSITDYVYLDFAVNNLYIGRILIGLYGFKLPLSVENFIQMCKGFDIGDKQIGYRNTKVSRIVPKTAILMGDLFYPTDPIQSCTIYSKTIPEEGFETSFVQEGDVALLSNGPFGNTSQFFITLSKNPGLQQKSVVIGTIVKGMKLIRWMSEEDTIRGIPTKDIRIINCGIYKDANDGPKSYFVDPSKFATPG</sequence>
<dbReference type="AlphaFoldDB" id="A0AAD9UPN6"/>
<gene>
    <name evidence="3" type="ORF">BdWA1_000170</name>
</gene>
<dbReference type="RefSeq" id="XP_067804013.1">
    <property type="nucleotide sequence ID" value="XM_067945222.1"/>
</dbReference>
<reference evidence="3" key="1">
    <citation type="journal article" date="2023" name="Nat. Microbiol.">
        <title>Babesia duncani multi-omics identifies virulence factors and drug targets.</title>
        <authorList>
            <person name="Singh P."/>
            <person name="Lonardi S."/>
            <person name="Liang Q."/>
            <person name="Vydyam P."/>
            <person name="Khabirova E."/>
            <person name="Fang T."/>
            <person name="Gihaz S."/>
            <person name="Thekkiniath J."/>
            <person name="Munshi M."/>
            <person name="Abel S."/>
            <person name="Ciampossin L."/>
            <person name="Batugedara G."/>
            <person name="Gupta M."/>
            <person name="Lu X.M."/>
            <person name="Lenz T."/>
            <person name="Chakravarty S."/>
            <person name="Cornillot E."/>
            <person name="Hu Y."/>
            <person name="Ma W."/>
            <person name="Gonzalez L.M."/>
            <person name="Sanchez S."/>
            <person name="Estrada K."/>
            <person name="Sanchez-Flores A."/>
            <person name="Montero E."/>
            <person name="Harb O.S."/>
            <person name="Le Roch K.G."/>
            <person name="Mamoun C.B."/>
        </authorList>
    </citation>
    <scope>NUCLEOTIDE SEQUENCE</scope>
    <source>
        <strain evidence="3">WA1</strain>
    </source>
</reference>
<dbReference type="EC" id="5.2.1.8" evidence="1"/>
<accession>A0AAD9UPN6</accession>
<dbReference type="PANTHER" id="PTHR11071">
    <property type="entry name" value="PEPTIDYL-PROLYL CIS-TRANS ISOMERASE"/>
    <property type="match status" value="1"/>
</dbReference>
<dbReference type="Gene3D" id="2.40.100.10">
    <property type="entry name" value="Cyclophilin-like"/>
    <property type="match status" value="1"/>
</dbReference>